<dbReference type="STRING" id="1333662.LPB303_07685"/>
<evidence type="ECO:0000256" key="8">
    <source>
        <dbReference type="SAM" id="SignalP"/>
    </source>
</evidence>
<dbReference type="Proteomes" id="UP000076923">
    <property type="component" value="Unassembled WGS sequence"/>
</dbReference>
<feature type="signal peptide" evidence="8">
    <location>
        <begin position="1"/>
        <end position="19"/>
    </location>
</feature>
<proteinExistence type="inferred from homology"/>
<keyword evidence="4" id="KW-0812">Transmembrane</keyword>
<sequence>MKKIIAIAFLLTATAMSYAQSLGYQDLGILFSKNDDNGSARFTSMSGAFGALGGDVSAMSINPAGISVFNNSAFTGTLNSRNSDISASYGDANFNDRKKTTANNKFFNLSHAGAVLVFDSAYKSDWNKFTIGFNYRITKDFENSFSAQGNEAVTRFDTNPRDPNTIYNFTDGQLYDTNYNGETTELNIAFSSVHQNKLYVGLGLNFYDLNFTQKSVLTELNSDEDGNILDVELYQENFTTGTGFSANAGFIYKVNQSFRFGLAYQTPTWYTEILQDTNYNQDSNIDVGETAFFPDEVFSFSEYNDRQLISYKLKTPSKLTASAAFIFGKDGLISIDYINRNYQNIKLSNGNFTVENDFFESNLKNTHSFNIGTEWRLDRFSVRGGYKFEQAPDEFALDSDNLKGYSLGAGYNFGNIKLDLSFSDNSRTSVYNFYSNLNTNVNPAELQIDNKTITASISINL</sequence>
<evidence type="ECO:0000256" key="5">
    <source>
        <dbReference type="ARBA" id="ARBA00022729"/>
    </source>
</evidence>
<evidence type="ECO:0000256" key="4">
    <source>
        <dbReference type="ARBA" id="ARBA00022692"/>
    </source>
</evidence>
<dbReference type="SUPFAM" id="SSF56935">
    <property type="entry name" value="Porins"/>
    <property type="match status" value="1"/>
</dbReference>
<evidence type="ECO:0000256" key="6">
    <source>
        <dbReference type="ARBA" id="ARBA00023136"/>
    </source>
</evidence>
<feature type="chain" id="PRO_5008049794" evidence="8">
    <location>
        <begin position="20"/>
        <end position="461"/>
    </location>
</feature>
<gene>
    <name evidence="9" type="ORF">LPB303_07685</name>
</gene>
<protein>
    <submittedName>
        <fullName evidence="9">Hemin receptor</fullName>
    </submittedName>
</protein>
<dbReference type="RefSeq" id="WP_068449451.1">
    <property type="nucleotide sequence ID" value="NZ_CANKUV010000005.1"/>
</dbReference>
<dbReference type="PANTHER" id="PTHR35093">
    <property type="entry name" value="OUTER MEMBRANE PROTEIN NMB0088-RELATED"/>
    <property type="match status" value="1"/>
</dbReference>
<evidence type="ECO:0000256" key="7">
    <source>
        <dbReference type="ARBA" id="ARBA00023237"/>
    </source>
</evidence>
<evidence type="ECO:0000256" key="3">
    <source>
        <dbReference type="ARBA" id="ARBA00022452"/>
    </source>
</evidence>
<dbReference type="OrthoDB" id="9765571at2"/>
<keyword evidence="6" id="KW-0472">Membrane</keyword>
<dbReference type="EMBL" id="LVWE01000029">
    <property type="protein sequence ID" value="OAD45273.1"/>
    <property type="molecule type" value="Genomic_DNA"/>
</dbReference>
<keyword evidence="5 8" id="KW-0732">Signal</keyword>
<evidence type="ECO:0000256" key="2">
    <source>
        <dbReference type="ARBA" id="ARBA00008163"/>
    </source>
</evidence>
<evidence type="ECO:0000313" key="9">
    <source>
        <dbReference type="EMBL" id="OAD45273.1"/>
    </source>
</evidence>
<keyword evidence="9" id="KW-0675">Receptor</keyword>
<comment type="caution">
    <text evidence="9">The sequence shown here is derived from an EMBL/GenBank/DDBJ whole genome shotgun (WGS) entry which is preliminary data.</text>
</comment>
<organism evidence="9 10">
    <name type="scientific">Polaribacter atrinae</name>
    <dbReference type="NCBI Taxonomy" id="1333662"/>
    <lineage>
        <taxon>Bacteria</taxon>
        <taxon>Pseudomonadati</taxon>
        <taxon>Bacteroidota</taxon>
        <taxon>Flavobacteriia</taxon>
        <taxon>Flavobacteriales</taxon>
        <taxon>Flavobacteriaceae</taxon>
    </lineage>
</organism>
<keyword evidence="3" id="KW-1134">Transmembrane beta strand</keyword>
<accession>A0A176TCK4</accession>
<dbReference type="Gene3D" id="2.40.160.60">
    <property type="entry name" value="Outer membrane protein transport protein (OMPP1/FadL/TodX)"/>
    <property type="match status" value="1"/>
</dbReference>
<dbReference type="GO" id="GO:0015483">
    <property type="term" value="F:long-chain fatty acid transporting porin activity"/>
    <property type="evidence" value="ECO:0007669"/>
    <property type="project" value="TreeGrafter"/>
</dbReference>
<evidence type="ECO:0000256" key="1">
    <source>
        <dbReference type="ARBA" id="ARBA00004571"/>
    </source>
</evidence>
<name>A0A176TCK4_9FLAO</name>
<dbReference type="GO" id="GO:0009279">
    <property type="term" value="C:cell outer membrane"/>
    <property type="evidence" value="ECO:0007669"/>
    <property type="project" value="UniProtKB-SubCell"/>
</dbReference>
<keyword evidence="7" id="KW-0998">Cell outer membrane</keyword>
<dbReference type="InterPro" id="IPR005017">
    <property type="entry name" value="OMPP1/FadL/TodX"/>
</dbReference>
<comment type="subcellular location">
    <subcellularLocation>
        <location evidence="1">Cell outer membrane</location>
        <topology evidence="1">Multi-pass membrane protein</topology>
    </subcellularLocation>
</comment>
<dbReference type="AlphaFoldDB" id="A0A176TCK4"/>
<reference evidence="9 10" key="1">
    <citation type="submission" date="2016-02" db="EMBL/GenBank/DDBJ databases">
        <title>Draft genome sequence of Polaribacter atrinae KACC17473.</title>
        <authorList>
            <person name="Shin S.-K."/>
            <person name="Yi H."/>
        </authorList>
    </citation>
    <scope>NUCLEOTIDE SEQUENCE [LARGE SCALE GENOMIC DNA]</scope>
    <source>
        <strain evidence="9 10">KACC 17473</strain>
    </source>
</reference>
<dbReference type="PANTHER" id="PTHR35093:SF8">
    <property type="entry name" value="OUTER MEMBRANE PROTEIN NMB0088-RELATED"/>
    <property type="match status" value="1"/>
</dbReference>
<comment type="similarity">
    <text evidence="2">Belongs to the OmpP1/FadL family.</text>
</comment>
<keyword evidence="10" id="KW-1185">Reference proteome</keyword>
<evidence type="ECO:0000313" key="10">
    <source>
        <dbReference type="Proteomes" id="UP000076923"/>
    </source>
</evidence>